<dbReference type="Proteomes" id="UP000886111">
    <property type="component" value="Unassembled WGS sequence"/>
</dbReference>
<gene>
    <name evidence="2" type="ORF">ENL21_05125</name>
</gene>
<dbReference type="SUPFAM" id="SSF56935">
    <property type="entry name" value="Porins"/>
    <property type="match status" value="1"/>
</dbReference>
<dbReference type="Gene3D" id="2.40.160.60">
    <property type="entry name" value="Outer membrane protein transport protein (OMPP1/FadL/TodX)"/>
    <property type="match status" value="1"/>
</dbReference>
<dbReference type="NCBIfam" id="NF033709">
    <property type="entry name" value="PorV_fam"/>
    <property type="match status" value="1"/>
</dbReference>
<dbReference type="InterPro" id="IPR005362">
    <property type="entry name" value="UPF0164"/>
</dbReference>
<reference evidence="2" key="1">
    <citation type="journal article" date="2020" name="mSystems">
        <title>Genome- and Community-Level Interaction Insights into Carbon Utilization and Element Cycling Functions of Hydrothermarchaeota in Hydrothermal Sediment.</title>
        <authorList>
            <person name="Zhou Z."/>
            <person name="Liu Y."/>
            <person name="Xu W."/>
            <person name="Pan J."/>
            <person name="Luo Z.H."/>
            <person name="Li M."/>
        </authorList>
    </citation>
    <scope>NUCLEOTIDE SEQUENCE [LARGE SCALE GENOMIC DNA]</scope>
    <source>
        <strain evidence="2">HyVt-76</strain>
    </source>
</reference>
<dbReference type="AlphaFoldDB" id="A0A7V5H623"/>
<name>A0A7V5H623_CALAY</name>
<comment type="similarity">
    <text evidence="1">Belongs to the UPF0164 family.</text>
</comment>
<protein>
    <submittedName>
        <fullName evidence="2">PorV/PorQ family protein</fullName>
    </submittedName>
</protein>
<comment type="caution">
    <text evidence="2">The sequence shown here is derived from an EMBL/GenBank/DDBJ whole genome shotgun (WGS) entry which is preliminary data.</text>
</comment>
<proteinExistence type="inferred from homology"/>
<evidence type="ECO:0000256" key="1">
    <source>
        <dbReference type="ARBA" id="ARBA00005846"/>
    </source>
</evidence>
<sequence length="328" mass="36730">MLGMAKHRIIFLLIFVAVQMVQASGFKKYAGEFLAIGGGSRLSAMGGAGVALVNDVSAGYWNPAGLSLAKGFQIQFTHGKQFISSVQHDYLGFSHPLNQKTTVGLSLIYFTVNGIKDSRQAFNEADNKVDYSKIRTFNTGDYSLFLSIAKKRSDRLRLGMNVKMIYRDFNVENALGLGFDLGLQYDLWKNLKVGALLRDVTSTMIAWSTNEKEFIAPSLRFGLSYLFNWPVMNLSLKPSADLQILMEGRDYAAQVNVGPLSLDSFWGLELDYRHIVSWRAGLDDLQRFNTGIGLNIPKVSFDYAFTNYASELGNVHRISVHLFLDRLF</sequence>
<evidence type="ECO:0000313" key="2">
    <source>
        <dbReference type="EMBL" id="HHE55143.1"/>
    </source>
</evidence>
<dbReference type="Pfam" id="PF03687">
    <property type="entry name" value="UPF0164"/>
    <property type="match status" value="1"/>
</dbReference>
<dbReference type="EMBL" id="DRTD01000377">
    <property type="protein sequence ID" value="HHE55143.1"/>
    <property type="molecule type" value="Genomic_DNA"/>
</dbReference>
<organism evidence="2">
    <name type="scientific">Caldithrix abyssi</name>
    <dbReference type="NCBI Taxonomy" id="187145"/>
    <lineage>
        <taxon>Bacteria</taxon>
        <taxon>Pseudomonadati</taxon>
        <taxon>Calditrichota</taxon>
        <taxon>Calditrichia</taxon>
        <taxon>Calditrichales</taxon>
        <taxon>Calditrichaceae</taxon>
        <taxon>Caldithrix</taxon>
    </lineage>
</organism>
<accession>A0A7V5H623</accession>